<evidence type="ECO:0000313" key="2">
    <source>
        <dbReference type="EMBL" id="GAK77916.1"/>
    </source>
</evidence>
<evidence type="ECO:0000313" key="3">
    <source>
        <dbReference type="Proteomes" id="UP000028980"/>
    </source>
</evidence>
<feature type="transmembrane region" description="Helical" evidence="1">
    <location>
        <begin position="15"/>
        <end position="35"/>
    </location>
</feature>
<dbReference type="Proteomes" id="UP000028980">
    <property type="component" value="Unassembled WGS sequence"/>
</dbReference>
<reference evidence="2 3" key="1">
    <citation type="journal article" date="2014" name="Genome Announc.">
        <title>Draft Genome Sequences of Marine Flavobacterium Nonlabens Strains NR17, NR24, NR27, NR32, NR33, and Ara13.</title>
        <authorList>
            <person name="Nakanishi M."/>
            <person name="Meirelles P."/>
            <person name="Suzuki R."/>
            <person name="Takatani N."/>
            <person name="Mino S."/>
            <person name="Suda W."/>
            <person name="Oshima K."/>
            <person name="Hattori M."/>
            <person name="Ohkuma M."/>
            <person name="Hosokawa M."/>
            <person name="Miyashita K."/>
            <person name="Thompson F.L."/>
            <person name="Niwa A."/>
            <person name="Sawabe T."/>
            <person name="Sawabe T."/>
        </authorList>
    </citation>
    <scope>NUCLEOTIDE SEQUENCE [LARGE SCALE GENOMIC DNA]</scope>
    <source>
        <strain evidence="3">JCM19296</strain>
    </source>
</reference>
<proteinExistence type="predicted"/>
<dbReference type="AlphaFoldDB" id="A0A081DG70"/>
<comment type="caution">
    <text evidence="2">The sequence shown here is derived from an EMBL/GenBank/DDBJ whole genome shotgun (WGS) entry which is preliminary data.</text>
</comment>
<evidence type="ECO:0000256" key="1">
    <source>
        <dbReference type="SAM" id="Phobius"/>
    </source>
</evidence>
<keyword evidence="1" id="KW-0812">Transmembrane</keyword>
<keyword evidence="1" id="KW-1133">Transmembrane helix</keyword>
<gene>
    <name evidence="2" type="ORF">JCM19296_3525</name>
</gene>
<name>A0A081DG70_NONUL</name>
<accession>A0A081DG70</accession>
<organism evidence="2 3">
    <name type="scientific">Nonlabens ulvanivorans</name>
    <name type="common">Persicivirga ulvanivorans</name>
    <dbReference type="NCBI Taxonomy" id="906888"/>
    <lineage>
        <taxon>Bacteria</taxon>
        <taxon>Pseudomonadati</taxon>
        <taxon>Bacteroidota</taxon>
        <taxon>Flavobacteriia</taxon>
        <taxon>Flavobacteriales</taxon>
        <taxon>Flavobacteriaceae</taxon>
        <taxon>Nonlabens</taxon>
    </lineage>
</organism>
<protein>
    <submittedName>
        <fullName evidence="2">Uncharacterized protein</fullName>
    </submittedName>
</protein>
<keyword evidence="1" id="KW-0472">Membrane</keyword>
<sequence length="38" mass="4342">MNICFLLATMSQNTAAFQLFYFYFIAIDGCCYAFAKAE</sequence>
<dbReference type="EMBL" id="BBLG01000015">
    <property type="protein sequence ID" value="GAK77916.1"/>
    <property type="molecule type" value="Genomic_DNA"/>
</dbReference>